<reference evidence="1" key="1">
    <citation type="submission" date="2021-01" db="EMBL/GenBank/DDBJ databases">
        <authorList>
            <person name="Corre E."/>
            <person name="Pelletier E."/>
            <person name="Niang G."/>
            <person name="Scheremetjew M."/>
            <person name="Finn R."/>
            <person name="Kale V."/>
            <person name="Holt S."/>
            <person name="Cochrane G."/>
            <person name="Meng A."/>
            <person name="Brown T."/>
            <person name="Cohen L."/>
        </authorList>
    </citation>
    <scope>NUCLEOTIDE SEQUENCE</scope>
    <source>
        <strain evidence="1">RCC3387</strain>
    </source>
</reference>
<name>A0A7S2JI51_9DINO</name>
<dbReference type="AlphaFoldDB" id="A0A7S2JI51"/>
<protein>
    <recommendedName>
        <fullName evidence="2">PDZ domain-containing protein</fullName>
    </recommendedName>
</protein>
<dbReference type="EMBL" id="HBGW01029016">
    <property type="protein sequence ID" value="CAD9548502.1"/>
    <property type="molecule type" value="Transcribed_RNA"/>
</dbReference>
<sequence>MMCCCNNEPDPGPATVVIAPAVPMMTPAPVVVPPPVQKPVVMEKAPSLHEHAFFSHEPAVEEKVEPAKEEPAKEPSLVLHFETPDGSTITKVMHGRPLGLDFNKTVPLEVRGTRPGGRAEKLGIQAKWKLMKVNDAHVDGRAGSPQTIDEVKHHLTQVTASLPPDH</sequence>
<evidence type="ECO:0008006" key="2">
    <source>
        <dbReference type="Google" id="ProtNLM"/>
    </source>
</evidence>
<organism evidence="1">
    <name type="scientific">Zooxanthella nutricula</name>
    <dbReference type="NCBI Taxonomy" id="1333877"/>
    <lineage>
        <taxon>Eukaryota</taxon>
        <taxon>Sar</taxon>
        <taxon>Alveolata</taxon>
        <taxon>Dinophyceae</taxon>
        <taxon>Peridiniales</taxon>
        <taxon>Peridiniales incertae sedis</taxon>
        <taxon>Zooxanthella</taxon>
    </lineage>
</organism>
<proteinExistence type="predicted"/>
<accession>A0A7S2JI51</accession>
<evidence type="ECO:0000313" key="1">
    <source>
        <dbReference type="EMBL" id="CAD9548502.1"/>
    </source>
</evidence>
<gene>
    <name evidence="1" type="ORF">BRAN1462_LOCUS18437</name>
</gene>